<evidence type="ECO:0000313" key="2">
    <source>
        <dbReference type="Proteomes" id="UP000409037"/>
    </source>
</evidence>
<sequence length="154" mass="17573">MPEPKPSTAKRKKYLAWALLSGFVAVVSYAFLNAPEHPKEIVMKQNFIPGQWIYVVQNPRHTSEPKTLNFYVDDYDSSNEVMKVRLGKKRPFLISDTDLKDVVIRRVANGLKVQIKGAVEDYHSDLYLADGDTYTTFRVSLEQIETRAPLPSGR</sequence>
<dbReference type="RefSeq" id="WP_150796121.1">
    <property type="nucleotide sequence ID" value="NZ_CABVHU010000001.1"/>
</dbReference>
<dbReference type="Proteomes" id="UP000409037">
    <property type="component" value="Unassembled WGS sequence"/>
</dbReference>
<name>A0A5E7RRQ0_PSEFL</name>
<accession>A0A5E7RRQ0</accession>
<dbReference type="EMBL" id="CABVHU010000001">
    <property type="protein sequence ID" value="VVN66397.1"/>
    <property type="molecule type" value="Genomic_DNA"/>
</dbReference>
<evidence type="ECO:0000313" key="1">
    <source>
        <dbReference type="EMBL" id="VVN66397.1"/>
    </source>
</evidence>
<dbReference type="OrthoDB" id="6950563at2"/>
<dbReference type="AlphaFoldDB" id="A0A5E7RRQ0"/>
<gene>
    <name evidence="1" type="ORF">PS833_00120</name>
</gene>
<reference evidence="1 2" key="1">
    <citation type="submission" date="2019-09" db="EMBL/GenBank/DDBJ databases">
        <authorList>
            <person name="Chandra G."/>
            <person name="Truman W A."/>
        </authorList>
    </citation>
    <scope>NUCLEOTIDE SEQUENCE [LARGE SCALE GENOMIC DNA]</scope>
    <source>
        <strain evidence="1">PS833</strain>
    </source>
</reference>
<organism evidence="1 2">
    <name type="scientific">Pseudomonas fluorescens</name>
    <dbReference type="NCBI Taxonomy" id="294"/>
    <lineage>
        <taxon>Bacteria</taxon>
        <taxon>Pseudomonadati</taxon>
        <taxon>Pseudomonadota</taxon>
        <taxon>Gammaproteobacteria</taxon>
        <taxon>Pseudomonadales</taxon>
        <taxon>Pseudomonadaceae</taxon>
        <taxon>Pseudomonas</taxon>
    </lineage>
</organism>
<protein>
    <submittedName>
        <fullName evidence="1">Uncharacterized protein</fullName>
    </submittedName>
</protein>
<proteinExistence type="predicted"/>